<dbReference type="InterPro" id="IPR031730">
    <property type="entry name" value="Carbam_trans_C"/>
</dbReference>
<organism evidence="4 5">
    <name type="scientific">Sorangium cellulosum</name>
    <name type="common">Polyangium cellulosum</name>
    <dbReference type="NCBI Taxonomy" id="56"/>
    <lineage>
        <taxon>Bacteria</taxon>
        <taxon>Pseudomonadati</taxon>
        <taxon>Myxococcota</taxon>
        <taxon>Polyangia</taxon>
        <taxon>Polyangiales</taxon>
        <taxon>Polyangiaceae</taxon>
        <taxon>Sorangium</taxon>
    </lineage>
</organism>
<dbReference type="Gene3D" id="3.90.870.20">
    <property type="entry name" value="Carbamoyltransferase, C-terminal domain"/>
    <property type="match status" value="1"/>
</dbReference>
<feature type="domain" description="Carbamoyltransferase" evidence="2">
    <location>
        <begin position="120"/>
        <end position="347"/>
    </location>
</feature>
<feature type="domain" description="Carbamoyltransferase C-terminal" evidence="3">
    <location>
        <begin position="400"/>
        <end position="567"/>
    </location>
</feature>
<dbReference type="CDD" id="cd24098">
    <property type="entry name" value="ASKHA_NBD_TobZ_N"/>
    <property type="match status" value="1"/>
</dbReference>
<dbReference type="EC" id="2.1.3.-" evidence="4"/>
<accession>A0A4P2PXS6</accession>
<dbReference type="PANTHER" id="PTHR34847">
    <property type="entry name" value="NODULATION PROTEIN U"/>
    <property type="match status" value="1"/>
</dbReference>
<dbReference type="InterPro" id="IPR043129">
    <property type="entry name" value="ATPase_NBD"/>
</dbReference>
<evidence type="ECO:0000256" key="1">
    <source>
        <dbReference type="ARBA" id="ARBA00006129"/>
    </source>
</evidence>
<dbReference type="PANTHER" id="PTHR34847:SF1">
    <property type="entry name" value="NODULATION PROTEIN U"/>
    <property type="match status" value="1"/>
</dbReference>
<dbReference type="GO" id="GO:0016740">
    <property type="term" value="F:transferase activity"/>
    <property type="evidence" value="ECO:0007669"/>
    <property type="project" value="UniProtKB-KW"/>
</dbReference>
<comment type="similarity">
    <text evidence="1">Belongs to the NodU/CmcH family.</text>
</comment>
<dbReference type="RefSeq" id="WP_129346929.1">
    <property type="nucleotide sequence ID" value="NZ_CP012670.1"/>
</dbReference>
<name>A0A4P2PXS6_SORCE</name>
<dbReference type="Proteomes" id="UP000295781">
    <property type="component" value="Chromosome"/>
</dbReference>
<dbReference type="InterPro" id="IPR003696">
    <property type="entry name" value="Carbtransf_dom"/>
</dbReference>
<sequence>MLILGINAYHGDASAALLVDGQLVAAAEEERFSRIKHCAGFPRLAVEYCLEAAGARVEDIDHIALGRDPRAHLGDRLLYAMTRRSPAGLLKGALGARDPKVHLGAALGVDPRRLRAVSHNVEHHRAHLASAFFPSGFDEAAVVSIDAFGDFVSTMWARGRGNKLEILRRVGFPHSLGLFYSGMTQYLGFPKFGDEYKVMGLAAHGQPELLDKLRQVVRVKDGAFELGLEYFQHHTKGISMTWEGEPRYGAIHSGLLVDLLGPARSPKSRMEDRFTAIAASTQAVFEEVFFEVLATAKHLTGASRLALAGGCAYNSLAAGKIQPKGLFEDVFIQPAAGDAGTAVGAALYVYHHKLDRPRRFHQTHSYFGPAFSQDTIEALLRQEQVPFETLADEDLIARVARAIGEGKIVGWFQGRMEWGPRALGNRSILCDPRRPDIKDIMNERIKRREMFRPFAPALPLERMGDYVEQPAPDPFMVKVSRIRPERRAEIPAVTHVDGTGRVQTVTARENPRFHALLLEFGRLTGTPVLLNTSFNASEPIVCTPKEALDCFLRTKMDVLVLEQAYLERGRVPGHDAGGAAAP</sequence>
<keyword evidence="4" id="KW-0808">Transferase</keyword>
<evidence type="ECO:0000259" key="2">
    <source>
        <dbReference type="Pfam" id="PF02543"/>
    </source>
</evidence>
<dbReference type="EMBL" id="CP012670">
    <property type="protein sequence ID" value="AUX21637.1"/>
    <property type="molecule type" value="Genomic_DNA"/>
</dbReference>
<dbReference type="InterPro" id="IPR051338">
    <property type="entry name" value="NodU/CmcH_Carbamoyltrnsfr"/>
</dbReference>
<dbReference type="Gene3D" id="3.30.420.40">
    <property type="match status" value="2"/>
</dbReference>
<evidence type="ECO:0000313" key="4">
    <source>
        <dbReference type="EMBL" id="AUX21637.1"/>
    </source>
</evidence>
<dbReference type="AlphaFoldDB" id="A0A4P2PXS6"/>
<dbReference type="Pfam" id="PF02543">
    <property type="entry name" value="Carbam_trans_N"/>
    <property type="match status" value="2"/>
</dbReference>
<dbReference type="OrthoDB" id="9780777at2"/>
<dbReference type="InterPro" id="IPR038152">
    <property type="entry name" value="Carbam_trans_C_sf"/>
</dbReference>
<dbReference type="Pfam" id="PF16861">
    <property type="entry name" value="Carbam_trans_C"/>
    <property type="match status" value="1"/>
</dbReference>
<proteinExistence type="inferred from homology"/>
<dbReference type="SUPFAM" id="SSF53067">
    <property type="entry name" value="Actin-like ATPase domain"/>
    <property type="match status" value="1"/>
</dbReference>
<gene>
    <name evidence="4" type="ORF">SOCEGT47_021230</name>
</gene>
<feature type="domain" description="Carbamoyltransferase" evidence="2">
    <location>
        <begin position="3"/>
        <end position="65"/>
    </location>
</feature>
<evidence type="ECO:0000313" key="5">
    <source>
        <dbReference type="Proteomes" id="UP000295781"/>
    </source>
</evidence>
<evidence type="ECO:0000259" key="3">
    <source>
        <dbReference type="Pfam" id="PF16861"/>
    </source>
</evidence>
<reference evidence="4 5" key="1">
    <citation type="submission" date="2015-09" db="EMBL/GenBank/DDBJ databases">
        <title>Sorangium comparison.</title>
        <authorList>
            <person name="Zaburannyi N."/>
            <person name="Bunk B."/>
            <person name="Overmann J."/>
            <person name="Mueller R."/>
        </authorList>
    </citation>
    <scope>NUCLEOTIDE SEQUENCE [LARGE SCALE GENOMIC DNA]</scope>
    <source>
        <strain evidence="4 5">So ceGT47</strain>
    </source>
</reference>
<protein>
    <submittedName>
        <fullName evidence="4">Carbamoyltransferase</fullName>
        <ecNumber evidence="4">2.1.3.-</ecNumber>
    </submittedName>
</protein>